<dbReference type="SUPFAM" id="SSF46458">
    <property type="entry name" value="Globin-like"/>
    <property type="match status" value="1"/>
</dbReference>
<dbReference type="InterPro" id="IPR012292">
    <property type="entry name" value="Globin/Proto"/>
</dbReference>
<dbReference type="Proteomes" id="UP000221011">
    <property type="component" value="Chromosome"/>
</dbReference>
<name>A0A291QCU8_9ACTN</name>
<dbReference type="KEGG" id="sfk:KY5_4286"/>
<dbReference type="AlphaFoldDB" id="A0A291QCU8"/>
<dbReference type="CDD" id="cd14775">
    <property type="entry name" value="TrHb2_O-like"/>
    <property type="match status" value="1"/>
</dbReference>
<dbReference type="GO" id="GO:0019825">
    <property type="term" value="F:oxygen binding"/>
    <property type="evidence" value="ECO:0007669"/>
    <property type="project" value="InterPro"/>
</dbReference>
<feature type="binding site" description="distal binding residue" evidence="5">
    <location>
        <position position="53"/>
    </location>
    <ligand>
        <name>heme</name>
        <dbReference type="ChEBI" id="CHEBI:30413"/>
    </ligand>
    <ligandPart>
        <name>Fe</name>
        <dbReference type="ChEBI" id="CHEBI:18248"/>
    </ligandPart>
</feature>
<evidence type="ECO:0000313" key="6">
    <source>
        <dbReference type="EMBL" id="ATL29304.1"/>
    </source>
</evidence>
<protein>
    <submittedName>
        <fullName evidence="6">Hemoglobin-like protein HbO</fullName>
    </submittedName>
</protein>
<sequence>MAERRVEGNESLYDHAGGEEALHRLEELFYTKALADPVLRAVFPRRQPHHVDHLTWFTAESFGGPDRFSRELGFRHLIDVHRNLKITDEQRERFAALYLESLREAGLPDDERFLGAVRSHIEFGTRVAQQNSHAASEDELHPLREVPHWQWPEAPDRSL</sequence>
<dbReference type="GO" id="GO:0020037">
    <property type="term" value="F:heme binding"/>
    <property type="evidence" value="ECO:0007669"/>
    <property type="project" value="InterPro"/>
</dbReference>
<dbReference type="InterPro" id="IPR009050">
    <property type="entry name" value="Globin-like_sf"/>
</dbReference>
<proteinExistence type="predicted"/>
<dbReference type="EMBL" id="CP022685">
    <property type="protein sequence ID" value="ATL29304.1"/>
    <property type="molecule type" value="Genomic_DNA"/>
</dbReference>
<keyword evidence="4 5" id="KW-0408">Iron</keyword>
<keyword evidence="3 5" id="KW-0479">Metal-binding</keyword>
<dbReference type="Gene3D" id="1.10.490.10">
    <property type="entry name" value="Globins"/>
    <property type="match status" value="1"/>
</dbReference>
<evidence type="ECO:0000256" key="3">
    <source>
        <dbReference type="ARBA" id="ARBA00022723"/>
    </source>
</evidence>
<dbReference type="GO" id="GO:0046872">
    <property type="term" value="F:metal ion binding"/>
    <property type="evidence" value="ECO:0007669"/>
    <property type="project" value="UniProtKB-KW"/>
</dbReference>
<evidence type="ECO:0000256" key="1">
    <source>
        <dbReference type="ARBA" id="ARBA00022448"/>
    </source>
</evidence>
<evidence type="ECO:0000256" key="2">
    <source>
        <dbReference type="ARBA" id="ARBA00022617"/>
    </source>
</evidence>
<evidence type="ECO:0000256" key="4">
    <source>
        <dbReference type="ARBA" id="ARBA00023004"/>
    </source>
</evidence>
<keyword evidence="1" id="KW-0813">Transport</keyword>
<dbReference type="Pfam" id="PF01152">
    <property type="entry name" value="Bac_globin"/>
    <property type="match status" value="1"/>
</dbReference>
<dbReference type="InterPro" id="IPR001486">
    <property type="entry name" value="Hemoglobin_trunc"/>
</dbReference>
<organism evidence="6 7">
    <name type="scientific">Streptomyces formicae</name>
    <dbReference type="NCBI Taxonomy" id="1616117"/>
    <lineage>
        <taxon>Bacteria</taxon>
        <taxon>Bacillati</taxon>
        <taxon>Actinomycetota</taxon>
        <taxon>Actinomycetes</taxon>
        <taxon>Kitasatosporales</taxon>
        <taxon>Streptomycetaceae</taxon>
        <taxon>Streptomyces</taxon>
    </lineage>
</organism>
<keyword evidence="2 5" id="KW-0349">Heme</keyword>
<evidence type="ECO:0000256" key="5">
    <source>
        <dbReference type="PIRSR" id="PIRSR601486-1"/>
    </source>
</evidence>
<dbReference type="RefSeq" id="WP_098243832.1">
    <property type="nucleotide sequence ID" value="NZ_CP022685.1"/>
</dbReference>
<accession>A0A291QCU8</accession>
<keyword evidence="7" id="KW-1185">Reference proteome</keyword>
<reference evidence="6 7" key="1">
    <citation type="submission" date="2017-08" db="EMBL/GenBank/DDBJ databases">
        <title>Complete Genome Sequence of Streptomyces formicae KY5, the formicamycin producer.</title>
        <authorList>
            <person name="Holmes N.A."/>
            <person name="Devine R."/>
            <person name="Qin Z."/>
            <person name="Seipke R.F."/>
            <person name="Wilkinson B."/>
            <person name="Hutchings M.I."/>
        </authorList>
    </citation>
    <scope>NUCLEOTIDE SEQUENCE [LARGE SCALE GENOMIC DNA]</scope>
    <source>
        <strain evidence="6 7">KY5</strain>
    </source>
</reference>
<gene>
    <name evidence="6" type="ORF">KY5_4286</name>
</gene>
<evidence type="ECO:0000313" key="7">
    <source>
        <dbReference type="Proteomes" id="UP000221011"/>
    </source>
</evidence>